<dbReference type="InterPro" id="IPR050921">
    <property type="entry name" value="T4SS_GSP_E_ATPase"/>
</dbReference>
<dbReference type="SUPFAM" id="SSF52540">
    <property type="entry name" value="P-loop containing nucleoside triphosphate hydrolases"/>
    <property type="match status" value="1"/>
</dbReference>
<dbReference type="InterPro" id="IPR003593">
    <property type="entry name" value="AAA+_ATPase"/>
</dbReference>
<evidence type="ECO:0000313" key="3">
    <source>
        <dbReference type="EMBL" id="PLS31791.1"/>
    </source>
</evidence>
<dbReference type="SMART" id="SM00382">
    <property type="entry name" value="AAA"/>
    <property type="match status" value="1"/>
</dbReference>
<dbReference type="GO" id="GO:0016887">
    <property type="term" value="F:ATP hydrolysis activity"/>
    <property type="evidence" value="ECO:0007669"/>
    <property type="project" value="InterPro"/>
</dbReference>
<dbReference type="InterPro" id="IPR001482">
    <property type="entry name" value="T2SS/T4SS_dom"/>
</dbReference>
<organism evidence="3 4">
    <name type="scientific">Bifidobacterium margollesii</name>
    <dbReference type="NCBI Taxonomy" id="2020964"/>
    <lineage>
        <taxon>Bacteria</taxon>
        <taxon>Bacillati</taxon>
        <taxon>Actinomycetota</taxon>
        <taxon>Actinomycetes</taxon>
        <taxon>Bifidobacteriales</taxon>
        <taxon>Bifidobacteriaceae</taxon>
        <taxon>Bifidobacterium</taxon>
    </lineage>
</organism>
<reference evidence="3 4" key="1">
    <citation type="submission" date="2017-07" db="EMBL/GenBank/DDBJ databases">
        <title>Bifidobacterium novel species.</title>
        <authorList>
            <person name="Lugli G.A."/>
            <person name="Milani C."/>
            <person name="Duranti S."/>
            <person name="Mangifesta M."/>
        </authorList>
    </citation>
    <scope>NUCLEOTIDE SEQUENCE [LARGE SCALE GENOMIC DNA]</scope>
    <source>
        <strain evidence="4">Uis1B</strain>
    </source>
</reference>
<evidence type="ECO:0000259" key="2">
    <source>
        <dbReference type="SMART" id="SM00382"/>
    </source>
</evidence>
<dbReference type="InterPro" id="IPR027417">
    <property type="entry name" value="P-loop_NTPase"/>
</dbReference>
<keyword evidence="4" id="KW-1185">Reference proteome</keyword>
<dbReference type="PANTHER" id="PTHR30486">
    <property type="entry name" value="TWITCHING MOTILITY PROTEIN PILT"/>
    <property type="match status" value="1"/>
</dbReference>
<evidence type="ECO:0000313" key="4">
    <source>
        <dbReference type="Proteomes" id="UP000235050"/>
    </source>
</evidence>
<protein>
    <submittedName>
        <fullName evidence="3">Type II secretion system protein E</fullName>
    </submittedName>
</protein>
<dbReference type="AlphaFoldDB" id="A0A2N5JC84"/>
<dbReference type="Gene3D" id="3.30.450.90">
    <property type="match status" value="1"/>
</dbReference>
<dbReference type="Proteomes" id="UP000235050">
    <property type="component" value="Unassembled WGS sequence"/>
</dbReference>
<name>A0A2N5JC84_9BIFI</name>
<sequence length="409" mass="43159">MENGLIFGPLDMLAHDAAVTDVAVTCDGRIWADRGDGMEERWVPMGFRSPQVVREYAVQLCAQLGRRLDDSHPIADASTVDGIRIHAVIAPLVAQGAALSIRFPDRTLARLSALGASGMFPLRWGAVLHGLVSGRATVLITGGTGTGKTTLLKAMLAECGQRERIVSVEETRELGGLPHGDHVSMVAREANIEGQGAIGLAELVKATLRMRPDRVVLGECRGEEIADLLRALNSGHHGGMTTLHADSVDRVPSRLQTLGLLAGLDPTALSMLAEGAFDVVIHLERRNGRRRIAQIGVLQVDRERRLIGRILADWDGEHEPRCHDGWAAFVRRWALSGIDAAASAGTAGIAAPGVVHARHGSARGAGVGTGAVGGVGYGGRGMVGPDCPTAVIAAASTMGLSESMWNGWR</sequence>
<gene>
    <name evidence="3" type="ORF">Uis1B_0329</name>
</gene>
<dbReference type="CDD" id="cd01130">
    <property type="entry name" value="VirB11-like_ATPase"/>
    <property type="match status" value="1"/>
</dbReference>
<comment type="caution">
    <text evidence="3">The sequence shown here is derived from an EMBL/GenBank/DDBJ whole genome shotgun (WGS) entry which is preliminary data.</text>
</comment>
<accession>A0A2N5JC84</accession>
<dbReference type="PANTHER" id="PTHR30486:SF6">
    <property type="entry name" value="TYPE IV PILUS RETRACTATION ATPASE PILT"/>
    <property type="match status" value="1"/>
</dbReference>
<dbReference type="Pfam" id="PF00437">
    <property type="entry name" value="T2SSE"/>
    <property type="match status" value="1"/>
</dbReference>
<dbReference type="Gene3D" id="3.40.50.300">
    <property type="entry name" value="P-loop containing nucleotide triphosphate hydrolases"/>
    <property type="match status" value="1"/>
</dbReference>
<feature type="domain" description="AAA+ ATPase" evidence="2">
    <location>
        <begin position="134"/>
        <end position="287"/>
    </location>
</feature>
<evidence type="ECO:0000256" key="1">
    <source>
        <dbReference type="ARBA" id="ARBA00006611"/>
    </source>
</evidence>
<dbReference type="EMBL" id="NMWU01000005">
    <property type="protein sequence ID" value="PLS31791.1"/>
    <property type="molecule type" value="Genomic_DNA"/>
</dbReference>
<comment type="similarity">
    <text evidence="1">Belongs to the GSP E family.</text>
</comment>
<proteinExistence type="inferred from homology"/>